<dbReference type="OrthoDB" id="2625828at2"/>
<comment type="caution">
    <text evidence="2">The sequence shown here is derived from an EMBL/GenBank/DDBJ whole genome shotgun (WGS) entry which is preliminary data.</text>
</comment>
<dbReference type="Proteomes" id="UP000250369">
    <property type="component" value="Unassembled WGS sequence"/>
</dbReference>
<evidence type="ECO:0000313" key="3">
    <source>
        <dbReference type="Proteomes" id="UP000250369"/>
    </source>
</evidence>
<dbReference type="Pfam" id="PF01381">
    <property type="entry name" value="HTH_3"/>
    <property type="match status" value="1"/>
</dbReference>
<feature type="domain" description="HTH cro/C1-type" evidence="1">
    <location>
        <begin position="30"/>
        <end position="84"/>
    </location>
</feature>
<name>A0A329MN39_9BACL</name>
<evidence type="ECO:0000259" key="1">
    <source>
        <dbReference type="PROSITE" id="PS50943"/>
    </source>
</evidence>
<dbReference type="InterPro" id="IPR001387">
    <property type="entry name" value="Cro/C1-type_HTH"/>
</dbReference>
<protein>
    <submittedName>
        <fullName evidence="2">XRE family transcriptional regulator</fullName>
    </submittedName>
</protein>
<dbReference type="InterPro" id="IPR010982">
    <property type="entry name" value="Lambda_DNA-bd_dom_sf"/>
</dbReference>
<keyword evidence="3" id="KW-1185">Reference proteome</keyword>
<dbReference type="Gene3D" id="1.10.260.40">
    <property type="entry name" value="lambda repressor-like DNA-binding domains"/>
    <property type="match status" value="1"/>
</dbReference>
<dbReference type="RefSeq" id="WP_113031013.1">
    <property type="nucleotide sequence ID" value="NZ_QMFB01000005.1"/>
</dbReference>
<dbReference type="SUPFAM" id="SSF47413">
    <property type="entry name" value="lambda repressor-like DNA-binding domains"/>
    <property type="match status" value="1"/>
</dbReference>
<dbReference type="CDD" id="cd00093">
    <property type="entry name" value="HTH_XRE"/>
    <property type="match status" value="1"/>
</dbReference>
<dbReference type="PROSITE" id="PS50943">
    <property type="entry name" value="HTH_CROC1"/>
    <property type="match status" value="1"/>
</dbReference>
<evidence type="ECO:0000313" key="2">
    <source>
        <dbReference type="EMBL" id="RAV21309.1"/>
    </source>
</evidence>
<dbReference type="GO" id="GO:0003677">
    <property type="term" value="F:DNA binding"/>
    <property type="evidence" value="ECO:0007669"/>
    <property type="project" value="InterPro"/>
</dbReference>
<sequence length="99" mass="11147">MKFDDFMKEIGEDTLETETIRQLAHMVSDIVRRRKMLGWTQDEVAKKAGLTQAQVARLENNSQIPRADTLIKVAIALGLNIKLNESEEEAATGNQLSYV</sequence>
<accession>A0A329MN39</accession>
<dbReference type="SMART" id="SM00530">
    <property type="entry name" value="HTH_XRE"/>
    <property type="match status" value="1"/>
</dbReference>
<proteinExistence type="predicted"/>
<reference evidence="2 3" key="1">
    <citation type="journal article" date="2009" name="Int. J. Syst. Evol. Microbiol.">
        <title>Paenibacillus contaminans sp. nov., isolated from a contaminated laboratory plate.</title>
        <authorList>
            <person name="Chou J.H."/>
            <person name="Lee J.H."/>
            <person name="Lin M.C."/>
            <person name="Chang P.S."/>
            <person name="Arun A.B."/>
            <person name="Young C.C."/>
            <person name="Chen W.M."/>
        </authorList>
    </citation>
    <scope>NUCLEOTIDE SEQUENCE [LARGE SCALE GENOMIC DNA]</scope>
    <source>
        <strain evidence="2 3">CKOBP-6</strain>
    </source>
</reference>
<gene>
    <name evidence="2" type="ORF">DQG23_11680</name>
</gene>
<organism evidence="2 3">
    <name type="scientific">Paenibacillus contaminans</name>
    <dbReference type="NCBI Taxonomy" id="450362"/>
    <lineage>
        <taxon>Bacteria</taxon>
        <taxon>Bacillati</taxon>
        <taxon>Bacillota</taxon>
        <taxon>Bacilli</taxon>
        <taxon>Bacillales</taxon>
        <taxon>Paenibacillaceae</taxon>
        <taxon>Paenibacillus</taxon>
    </lineage>
</organism>
<dbReference type="EMBL" id="QMFB01000005">
    <property type="protein sequence ID" value="RAV21309.1"/>
    <property type="molecule type" value="Genomic_DNA"/>
</dbReference>
<dbReference type="AlphaFoldDB" id="A0A329MN39"/>